<dbReference type="Pfam" id="PF13830">
    <property type="entry name" value="DUF4192"/>
    <property type="match status" value="1"/>
</dbReference>
<feature type="compositionally biased region" description="Basic residues" evidence="1">
    <location>
        <begin position="510"/>
        <end position="524"/>
    </location>
</feature>
<protein>
    <submittedName>
        <fullName evidence="2">DUF4192 domain-containing protein</fullName>
    </submittedName>
</protein>
<evidence type="ECO:0000256" key="1">
    <source>
        <dbReference type="SAM" id="MobiDB-lite"/>
    </source>
</evidence>
<evidence type="ECO:0000313" key="3">
    <source>
        <dbReference type="Proteomes" id="UP001500282"/>
    </source>
</evidence>
<sequence>MAGAAGLRDRRAMTRHNEAAGLPGEDQVTLRSPAELADALPYVLGFQPDDSIVMIALHGARGRFGGRLRLGIPRGPEEWPEVCDQLAECLISGSERRGVRPDGVVLFLCQEPAEGESAQEAMERLRPLAQRLRIACGGLEVPVFEALCISGGRFWSYVCPDRRCCPPEGVPLALPGTSVMAAAATFAGVQVRGSLREMEARLAPLGAPRADVQERALDAAGADLVPRILDGAGSATVRAQTLGLVGRMLDTFQAAPPVADACAADLRDDGLLDDQEAAAMIIGLQDRRTRDRVAGWMEDADADAALRLWRALARRCVGSYGEHAAAPLTLAGWVAWSAGDELMARVALGRALRVDPDYLFARLLHQACNEGVHPKLLRQCLRREDSERSGPADRADRAVHAAVHAELERLGDLAAAERLGVAGAPAETAMEMAGPVESAEPAVSADCGEVAEAEEWEESGESEDSGEAEGQTERESARERRSGPAGPGGRSGPAGTSAPGGRRRPEGRPRTRRRTGGRGTRSRR</sequence>
<accession>A0ABN1WSR7</accession>
<feature type="region of interest" description="Disordered" evidence="1">
    <location>
        <begin position="1"/>
        <end position="21"/>
    </location>
</feature>
<organism evidence="2 3">
    <name type="scientific">Streptomyces javensis</name>
    <dbReference type="NCBI Taxonomy" id="114698"/>
    <lineage>
        <taxon>Bacteria</taxon>
        <taxon>Bacillati</taxon>
        <taxon>Actinomycetota</taxon>
        <taxon>Actinomycetes</taxon>
        <taxon>Kitasatosporales</taxon>
        <taxon>Streptomycetaceae</taxon>
        <taxon>Streptomyces</taxon>
        <taxon>Streptomyces violaceusniger group</taxon>
    </lineage>
</organism>
<name>A0ABN1WSR7_9ACTN</name>
<reference evidence="2 3" key="1">
    <citation type="journal article" date="2019" name="Int. J. Syst. Evol. Microbiol.">
        <title>The Global Catalogue of Microorganisms (GCM) 10K type strain sequencing project: providing services to taxonomists for standard genome sequencing and annotation.</title>
        <authorList>
            <consortium name="The Broad Institute Genomics Platform"/>
            <consortium name="The Broad Institute Genome Sequencing Center for Infectious Disease"/>
            <person name="Wu L."/>
            <person name="Ma J."/>
        </authorList>
    </citation>
    <scope>NUCLEOTIDE SEQUENCE [LARGE SCALE GENOMIC DNA]</scope>
    <source>
        <strain evidence="2 3">JCM 11448</strain>
    </source>
</reference>
<feature type="compositionally biased region" description="Basic and acidic residues" evidence="1">
    <location>
        <begin position="7"/>
        <end position="18"/>
    </location>
</feature>
<feature type="compositionally biased region" description="Acidic residues" evidence="1">
    <location>
        <begin position="449"/>
        <end position="467"/>
    </location>
</feature>
<comment type="caution">
    <text evidence="2">The sequence shown here is derived from an EMBL/GenBank/DDBJ whole genome shotgun (WGS) entry which is preliminary data.</text>
</comment>
<gene>
    <name evidence="2" type="ORF">GCM10009579_22750</name>
</gene>
<evidence type="ECO:0000313" key="2">
    <source>
        <dbReference type="EMBL" id="GAA1263811.1"/>
    </source>
</evidence>
<dbReference type="Proteomes" id="UP001500282">
    <property type="component" value="Unassembled WGS sequence"/>
</dbReference>
<keyword evidence="3" id="KW-1185">Reference proteome</keyword>
<dbReference type="InterPro" id="IPR025447">
    <property type="entry name" value="DUF4192"/>
</dbReference>
<feature type="compositionally biased region" description="Basic and acidic residues" evidence="1">
    <location>
        <begin position="471"/>
        <end position="482"/>
    </location>
</feature>
<dbReference type="EMBL" id="BAAAIH010000009">
    <property type="protein sequence ID" value="GAA1263811.1"/>
    <property type="molecule type" value="Genomic_DNA"/>
</dbReference>
<proteinExistence type="predicted"/>
<feature type="region of interest" description="Disordered" evidence="1">
    <location>
        <begin position="431"/>
        <end position="524"/>
    </location>
</feature>